<dbReference type="CDD" id="cd00060">
    <property type="entry name" value="FHA"/>
    <property type="match status" value="1"/>
</dbReference>
<dbReference type="EMBL" id="FQVU01000002">
    <property type="protein sequence ID" value="SHG23991.1"/>
    <property type="molecule type" value="Genomic_DNA"/>
</dbReference>
<proteinExistence type="predicted"/>
<dbReference type="SMART" id="SM00240">
    <property type="entry name" value="FHA"/>
    <property type="match status" value="1"/>
</dbReference>
<keyword evidence="1" id="KW-0597">Phosphoprotein</keyword>
<organism evidence="4 5">
    <name type="scientific">Jatrophihabitans endophyticus</name>
    <dbReference type="NCBI Taxonomy" id="1206085"/>
    <lineage>
        <taxon>Bacteria</taxon>
        <taxon>Bacillati</taxon>
        <taxon>Actinomycetota</taxon>
        <taxon>Actinomycetes</taxon>
        <taxon>Jatrophihabitantales</taxon>
        <taxon>Jatrophihabitantaceae</taxon>
        <taxon>Jatrophihabitans</taxon>
    </lineage>
</organism>
<dbReference type="STRING" id="1206085.SAMN05443575_1777"/>
<feature type="region of interest" description="Disordered" evidence="2">
    <location>
        <begin position="120"/>
        <end position="249"/>
    </location>
</feature>
<dbReference type="InterPro" id="IPR022128">
    <property type="entry name" value="FhaA_N"/>
</dbReference>
<dbReference type="InterPro" id="IPR042287">
    <property type="entry name" value="FhaA_N_sf"/>
</dbReference>
<dbReference type="AlphaFoldDB" id="A0A1M5I6S3"/>
<evidence type="ECO:0000313" key="4">
    <source>
        <dbReference type="EMBL" id="SHG23991.1"/>
    </source>
</evidence>
<dbReference type="Gene3D" id="3.30.2320.60">
    <property type="entry name" value="FhaA, phosphopeptide-binding domain (DUF3662)"/>
    <property type="match status" value="1"/>
</dbReference>
<dbReference type="PANTHER" id="PTHR23308">
    <property type="entry name" value="NUCLEAR INHIBITOR OF PROTEIN PHOSPHATASE-1"/>
    <property type="match status" value="1"/>
</dbReference>
<dbReference type="InterPro" id="IPR000253">
    <property type="entry name" value="FHA_dom"/>
</dbReference>
<dbReference type="SUPFAM" id="SSF49879">
    <property type="entry name" value="SMAD/FHA domain"/>
    <property type="match status" value="1"/>
</dbReference>
<dbReference type="Proteomes" id="UP000186132">
    <property type="component" value="Unassembled WGS sequence"/>
</dbReference>
<dbReference type="InterPro" id="IPR008984">
    <property type="entry name" value="SMAD_FHA_dom_sf"/>
</dbReference>
<dbReference type="Pfam" id="PF00498">
    <property type="entry name" value="FHA"/>
    <property type="match status" value="1"/>
</dbReference>
<dbReference type="RefSeq" id="WP_073388715.1">
    <property type="nucleotide sequence ID" value="NZ_FQVU01000002.1"/>
</dbReference>
<dbReference type="PROSITE" id="PS50006">
    <property type="entry name" value="FHA_DOMAIN"/>
    <property type="match status" value="1"/>
</dbReference>
<evidence type="ECO:0000313" key="5">
    <source>
        <dbReference type="Proteomes" id="UP000186132"/>
    </source>
</evidence>
<feature type="domain" description="FHA" evidence="3">
    <location>
        <begin position="271"/>
        <end position="320"/>
    </location>
</feature>
<reference evidence="4 5" key="1">
    <citation type="submission" date="2016-11" db="EMBL/GenBank/DDBJ databases">
        <authorList>
            <person name="Jaros S."/>
            <person name="Januszkiewicz K."/>
            <person name="Wedrychowicz H."/>
        </authorList>
    </citation>
    <scope>NUCLEOTIDE SEQUENCE [LARGE SCALE GENOMIC DNA]</scope>
    <source>
        <strain evidence="4 5">DSM 45627</strain>
    </source>
</reference>
<keyword evidence="5" id="KW-1185">Reference proteome</keyword>
<feature type="compositionally biased region" description="Low complexity" evidence="2">
    <location>
        <begin position="187"/>
        <end position="235"/>
    </location>
</feature>
<sequence>MSLAQRFERRLEALVGGAFARVFKGQVEPVEIGTALQREAADKRNVMGNGQVLSPNRYRVTLSPSDYERLVPWENQLTNSLAELVQEYLDESSWQTTGDIEVYLARDDELHTGVFGVASRMESAAPPRRRPHDSLSMPIVPGVPLGEYPEPAGNGASGHPHGQFAPPAEPAAVPGFGQSPYGDPAAGQQPHGQPQGQPQYGQQQYGQQQYGQQQYGQPQYGQPQYGQPPFDQGQQGQPGGGYQQPPPPRRQAAMLIVDQSNRRFDLRSGSNVIGRGTDSDLQLLDQGISRRHVDIQFDGNFATAYDLGSTNGTTVNGHEISSQLLRHGDVIRIGHTRIVFHQERT</sequence>
<protein>
    <submittedName>
        <fullName evidence="4">Inner membrane component of T3SS domain-containing protein</fullName>
    </submittedName>
</protein>
<evidence type="ECO:0000256" key="1">
    <source>
        <dbReference type="ARBA" id="ARBA00022553"/>
    </source>
</evidence>
<evidence type="ECO:0000259" key="3">
    <source>
        <dbReference type="PROSITE" id="PS50006"/>
    </source>
</evidence>
<dbReference type="OrthoDB" id="151099at2"/>
<name>A0A1M5I6S3_9ACTN</name>
<evidence type="ECO:0000256" key="2">
    <source>
        <dbReference type="SAM" id="MobiDB-lite"/>
    </source>
</evidence>
<accession>A0A1M5I6S3</accession>
<dbReference type="Gene3D" id="2.60.200.20">
    <property type="match status" value="1"/>
</dbReference>
<dbReference type="Pfam" id="PF12401">
    <property type="entry name" value="FhaA_N"/>
    <property type="match status" value="1"/>
</dbReference>
<dbReference type="InterPro" id="IPR050923">
    <property type="entry name" value="Cell_Proc_Reg/RNA_Proc"/>
</dbReference>
<gene>
    <name evidence="4" type="ORF">SAMN05443575_1777</name>
</gene>